<accession>A0A2P2KBR2</accession>
<proteinExistence type="predicted"/>
<reference evidence="1" key="1">
    <citation type="submission" date="2018-02" db="EMBL/GenBank/DDBJ databases">
        <title>Rhizophora mucronata_Transcriptome.</title>
        <authorList>
            <person name="Meera S.P."/>
            <person name="Sreeshan A."/>
            <person name="Augustine A."/>
        </authorList>
    </citation>
    <scope>NUCLEOTIDE SEQUENCE</scope>
    <source>
        <tissue evidence="1">Leaf</tissue>
    </source>
</reference>
<evidence type="ECO:0000313" key="1">
    <source>
        <dbReference type="EMBL" id="MBX03174.1"/>
    </source>
</evidence>
<dbReference type="EMBL" id="GGEC01022690">
    <property type="protein sequence ID" value="MBX03174.1"/>
    <property type="molecule type" value="Transcribed_RNA"/>
</dbReference>
<sequence length="28" mass="3107">MQKISVKFQDKNLLVSELATRCQAGIGQ</sequence>
<dbReference type="AlphaFoldDB" id="A0A2P2KBR2"/>
<organism evidence="1">
    <name type="scientific">Rhizophora mucronata</name>
    <name type="common">Asiatic mangrove</name>
    <dbReference type="NCBI Taxonomy" id="61149"/>
    <lineage>
        <taxon>Eukaryota</taxon>
        <taxon>Viridiplantae</taxon>
        <taxon>Streptophyta</taxon>
        <taxon>Embryophyta</taxon>
        <taxon>Tracheophyta</taxon>
        <taxon>Spermatophyta</taxon>
        <taxon>Magnoliopsida</taxon>
        <taxon>eudicotyledons</taxon>
        <taxon>Gunneridae</taxon>
        <taxon>Pentapetalae</taxon>
        <taxon>rosids</taxon>
        <taxon>fabids</taxon>
        <taxon>Malpighiales</taxon>
        <taxon>Rhizophoraceae</taxon>
        <taxon>Rhizophora</taxon>
    </lineage>
</organism>
<name>A0A2P2KBR2_RHIMU</name>
<protein>
    <submittedName>
        <fullName evidence="1">Uncharacterized protein</fullName>
    </submittedName>
</protein>